<gene>
    <name evidence="2" type="ORF">MAR_018452</name>
</gene>
<dbReference type="Proteomes" id="UP001164746">
    <property type="component" value="Chromosome 6"/>
</dbReference>
<proteinExistence type="predicted"/>
<keyword evidence="3" id="KW-1185">Reference proteome</keyword>
<accession>A0ABY7EJB1</accession>
<evidence type="ECO:0000313" key="2">
    <source>
        <dbReference type="EMBL" id="WAR08494.1"/>
    </source>
</evidence>
<sequence>MEKKSGDTEKTNGQDHPTPSVNERPCKEHSFLTDVADVRVMEQGLLQLLEDFHSGKIQAFGGTNMFDRMNEIREKQEKLAQLHFEQDLQQDMRRMASEEARTRNYENINKMIGKTASPKKSGI</sequence>
<dbReference type="Pfam" id="PF13270">
    <property type="entry name" value="CCDC28"/>
    <property type="match status" value="1"/>
</dbReference>
<evidence type="ECO:0000256" key="1">
    <source>
        <dbReference type="SAM" id="MobiDB-lite"/>
    </source>
</evidence>
<dbReference type="InterPro" id="IPR025271">
    <property type="entry name" value="CCDC28"/>
</dbReference>
<dbReference type="PANTHER" id="PTHR13400:SF4">
    <property type="entry name" value="COILED-COIL DOMAIN-CONTAINING PROTEIN 28A-LIKE PROTEIN"/>
    <property type="match status" value="1"/>
</dbReference>
<dbReference type="PANTHER" id="PTHR13400">
    <property type="entry name" value="CHEMOKINE C-C MOTIF RECEPTOR 1"/>
    <property type="match status" value="1"/>
</dbReference>
<feature type="compositionally biased region" description="Basic and acidic residues" evidence="1">
    <location>
        <begin position="1"/>
        <end position="13"/>
    </location>
</feature>
<feature type="region of interest" description="Disordered" evidence="1">
    <location>
        <begin position="1"/>
        <end position="27"/>
    </location>
</feature>
<feature type="region of interest" description="Disordered" evidence="1">
    <location>
        <begin position="96"/>
        <end position="123"/>
    </location>
</feature>
<evidence type="ECO:0000313" key="3">
    <source>
        <dbReference type="Proteomes" id="UP001164746"/>
    </source>
</evidence>
<reference evidence="2" key="1">
    <citation type="submission" date="2022-11" db="EMBL/GenBank/DDBJ databases">
        <title>Centuries of genome instability and evolution in soft-shell clam transmissible cancer (bioRxiv).</title>
        <authorList>
            <person name="Hart S.F.M."/>
            <person name="Yonemitsu M.A."/>
            <person name="Giersch R.M."/>
            <person name="Beal B.F."/>
            <person name="Arriagada G."/>
            <person name="Davis B.W."/>
            <person name="Ostrander E.A."/>
            <person name="Goff S.P."/>
            <person name="Metzger M.J."/>
        </authorList>
    </citation>
    <scope>NUCLEOTIDE SEQUENCE</scope>
    <source>
        <strain evidence="2">MELC-2E11</strain>
        <tissue evidence="2">Siphon/mantle</tissue>
    </source>
</reference>
<dbReference type="EMBL" id="CP111017">
    <property type="protein sequence ID" value="WAR08494.1"/>
    <property type="molecule type" value="Genomic_DNA"/>
</dbReference>
<organism evidence="2 3">
    <name type="scientific">Mya arenaria</name>
    <name type="common">Soft-shell clam</name>
    <dbReference type="NCBI Taxonomy" id="6604"/>
    <lineage>
        <taxon>Eukaryota</taxon>
        <taxon>Metazoa</taxon>
        <taxon>Spiralia</taxon>
        <taxon>Lophotrochozoa</taxon>
        <taxon>Mollusca</taxon>
        <taxon>Bivalvia</taxon>
        <taxon>Autobranchia</taxon>
        <taxon>Heteroconchia</taxon>
        <taxon>Euheterodonta</taxon>
        <taxon>Imparidentia</taxon>
        <taxon>Neoheterodontei</taxon>
        <taxon>Myida</taxon>
        <taxon>Myoidea</taxon>
        <taxon>Myidae</taxon>
        <taxon>Mya</taxon>
    </lineage>
</organism>
<protein>
    <submittedName>
        <fullName evidence="2">CC28B-like protein</fullName>
    </submittedName>
</protein>
<name>A0ABY7EJB1_MYAAR</name>